<dbReference type="InterPro" id="IPR016155">
    <property type="entry name" value="Mopterin_synth/thiamin_S_b"/>
</dbReference>
<evidence type="ECO:0000313" key="1">
    <source>
        <dbReference type="EMBL" id="MBR8463372.1"/>
    </source>
</evidence>
<dbReference type="EMBL" id="JAGSSW010000002">
    <property type="protein sequence ID" value="MBR8463372.1"/>
    <property type="molecule type" value="Genomic_DNA"/>
</dbReference>
<dbReference type="Proteomes" id="UP000682951">
    <property type="component" value="Unassembled WGS sequence"/>
</dbReference>
<reference evidence="1 2" key="1">
    <citation type="submission" date="2021-04" db="EMBL/GenBank/DDBJ databases">
        <title>Molecular and phenotypic characterization and identification of bacterial isolates recovered from the Anatolian ground squirrels (Spermophilus xanthoprymnus) and which have the potential to form a new species in the Campylobacter genus.</title>
        <authorList>
            <person name="Aydin F."/>
            <person name="Abay S."/>
            <person name="Kayman T."/>
            <person name="Karakaya E."/>
            <person name="Mustak H.K."/>
            <person name="Mustak I.B."/>
            <person name="Bilgin N."/>
            <person name="Duzler A."/>
            <person name="Sahin O."/>
            <person name="Guran O."/>
            <person name="Saticioglu I.B."/>
        </authorList>
    </citation>
    <scope>NUCLEOTIDE SEQUENCE [LARGE SCALE GENOMIC DNA]</scope>
    <source>
        <strain evidence="2">faydin-G24</strain>
    </source>
</reference>
<dbReference type="Gene3D" id="3.10.20.30">
    <property type="match status" value="1"/>
</dbReference>
<name>A0ABS5HIL6_9BACT</name>
<protein>
    <submittedName>
        <fullName evidence="1">MoaD/ThiS family protein</fullName>
    </submittedName>
</protein>
<gene>
    <name evidence="1" type="ORF">KDD93_02145</name>
</gene>
<evidence type="ECO:0000313" key="2">
    <source>
        <dbReference type="Proteomes" id="UP000682951"/>
    </source>
</evidence>
<proteinExistence type="predicted"/>
<organism evidence="1 2">
    <name type="scientific">Campylobacter anatolicus</name>
    <dbReference type="NCBI Taxonomy" id="2829105"/>
    <lineage>
        <taxon>Bacteria</taxon>
        <taxon>Pseudomonadati</taxon>
        <taxon>Campylobacterota</taxon>
        <taxon>Epsilonproteobacteria</taxon>
        <taxon>Campylobacterales</taxon>
        <taxon>Campylobacteraceae</taxon>
        <taxon>Campylobacter</taxon>
    </lineage>
</organism>
<keyword evidence="2" id="KW-1185">Reference proteome</keyword>
<dbReference type="Pfam" id="PF02597">
    <property type="entry name" value="ThiS"/>
    <property type="match status" value="1"/>
</dbReference>
<dbReference type="SUPFAM" id="SSF54285">
    <property type="entry name" value="MoaD/ThiS"/>
    <property type="match status" value="1"/>
</dbReference>
<accession>A0ABS5HIL6</accession>
<dbReference type="RefSeq" id="WP_212139944.1">
    <property type="nucleotide sequence ID" value="NZ_JAGSSW010000002.1"/>
</dbReference>
<sequence length="75" mass="8159">MVEVEFLGPIKFNNIKIEAKNLAELKDALAEYSELELGEWLKICAVAVNDEIVSSLDTLLKNGDKVSILPPVCGG</sequence>
<dbReference type="InterPro" id="IPR003749">
    <property type="entry name" value="ThiS/MoaD-like"/>
</dbReference>
<dbReference type="InterPro" id="IPR012675">
    <property type="entry name" value="Beta-grasp_dom_sf"/>
</dbReference>
<comment type="caution">
    <text evidence="1">The sequence shown here is derived from an EMBL/GenBank/DDBJ whole genome shotgun (WGS) entry which is preliminary data.</text>
</comment>